<evidence type="ECO:0000313" key="4">
    <source>
        <dbReference type="Proteomes" id="UP000092993"/>
    </source>
</evidence>
<reference evidence="3 4" key="1">
    <citation type="submission" date="2016-03" db="EMBL/GenBank/DDBJ databases">
        <title>Whole genome sequencing of Grifola frondosa 9006-11.</title>
        <authorList>
            <person name="Min B."/>
            <person name="Park H."/>
            <person name="Kim J.-G."/>
            <person name="Cho H."/>
            <person name="Oh Y.-L."/>
            <person name="Kong W.-S."/>
            <person name="Choi I.-G."/>
        </authorList>
    </citation>
    <scope>NUCLEOTIDE SEQUENCE [LARGE SCALE GENOMIC DNA]</scope>
    <source>
        <strain evidence="3 4">9006-11</strain>
    </source>
</reference>
<feature type="transmembrane region" description="Helical" evidence="2">
    <location>
        <begin position="195"/>
        <end position="217"/>
    </location>
</feature>
<keyword evidence="4" id="KW-1185">Reference proteome</keyword>
<feature type="compositionally biased region" description="Basic residues" evidence="1">
    <location>
        <begin position="356"/>
        <end position="367"/>
    </location>
</feature>
<accession>A0A1C7LP49</accession>
<feature type="region of interest" description="Disordered" evidence="1">
    <location>
        <begin position="344"/>
        <end position="399"/>
    </location>
</feature>
<name>A0A1C7LP49_GRIFR</name>
<gene>
    <name evidence="3" type="ORF">A0H81_14027</name>
</gene>
<dbReference type="EMBL" id="LUGG01000035">
    <property type="protein sequence ID" value="OBZ66006.1"/>
    <property type="molecule type" value="Genomic_DNA"/>
</dbReference>
<protein>
    <submittedName>
        <fullName evidence="3">Uncharacterized protein</fullName>
    </submittedName>
</protein>
<dbReference type="AlphaFoldDB" id="A0A1C7LP49"/>
<organism evidence="3 4">
    <name type="scientific">Grifola frondosa</name>
    <name type="common">Maitake</name>
    <name type="synonym">Polyporus frondosus</name>
    <dbReference type="NCBI Taxonomy" id="5627"/>
    <lineage>
        <taxon>Eukaryota</taxon>
        <taxon>Fungi</taxon>
        <taxon>Dikarya</taxon>
        <taxon>Basidiomycota</taxon>
        <taxon>Agaricomycotina</taxon>
        <taxon>Agaricomycetes</taxon>
        <taxon>Polyporales</taxon>
        <taxon>Grifolaceae</taxon>
        <taxon>Grifola</taxon>
    </lineage>
</organism>
<keyword evidence="2" id="KW-0812">Transmembrane</keyword>
<keyword evidence="2" id="KW-0472">Membrane</keyword>
<comment type="caution">
    <text evidence="3">The sequence shown here is derived from an EMBL/GenBank/DDBJ whole genome shotgun (WGS) entry which is preliminary data.</text>
</comment>
<dbReference type="Proteomes" id="UP000092993">
    <property type="component" value="Unassembled WGS sequence"/>
</dbReference>
<evidence type="ECO:0000256" key="2">
    <source>
        <dbReference type="SAM" id="Phobius"/>
    </source>
</evidence>
<evidence type="ECO:0000256" key="1">
    <source>
        <dbReference type="SAM" id="MobiDB-lite"/>
    </source>
</evidence>
<proteinExistence type="predicted"/>
<feature type="region of interest" description="Disordered" evidence="1">
    <location>
        <begin position="86"/>
        <end position="117"/>
    </location>
</feature>
<feature type="compositionally biased region" description="Basic and acidic residues" evidence="1">
    <location>
        <begin position="88"/>
        <end position="100"/>
    </location>
</feature>
<keyword evidence="2" id="KW-1133">Transmembrane helix</keyword>
<sequence>MSACRRARAGISYVFVLDAHERCTYEPVYAWNLSHTRPSRAPRSHPPHPVHLPAPPRLLPFYSQQTRVELDNGPCAAPRAPVLALHESGGEPRGHSDARAMRSSADSRSVHGASTYRRSRAAVRPADVCVFRRYRGDDSPSASRAVRDFSYSAKIKIHRSDCTFTPSAVSGSRTRALGRCTRHVPRVLSRTDTGIFALAIGSRVGMFAAGVLLTTGTPVSLETTIVLCGTVPLLITCAGFPVVAPPRRARRWFPNHKDDAFYMVTARPRLSPVNSLTTHAMYVSSTIMPAPPPLSTPFASPSSATYLHPALSPGSRAAPRACCRARDHHQRLAHPVLQTWIHNRRLTSPAQGGPTRRARAARARRPSPRPLPAAAGVSVFRAHARADGDVDARRRRRAA</sequence>
<evidence type="ECO:0000313" key="3">
    <source>
        <dbReference type="EMBL" id="OBZ66006.1"/>
    </source>
</evidence>
<feature type="transmembrane region" description="Helical" evidence="2">
    <location>
        <begin position="223"/>
        <end position="244"/>
    </location>
</feature>